<keyword evidence="1" id="KW-0472">Membrane</keyword>
<evidence type="ECO:0000256" key="1">
    <source>
        <dbReference type="SAM" id="Phobius"/>
    </source>
</evidence>
<dbReference type="Proteomes" id="UP000032430">
    <property type="component" value="Chromosome I"/>
</dbReference>
<dbReference type="KEGG" id="lfa:LFA_3000"/>
<keyword evidence="1" id="KW-1133">Transmembrane helix</keyword>
<feature type="transmembrane region" description="Helical" evidence="1">
    <location>
        <begin position="44"/>
        <end position="68"/>
    </location>
</feature>
<dbReference type="OrthoDB" id="517481at2"/>
<reference evidence="3" key="1">
    <citation type="submission" date="2014-09" db="EMBL/GenBank/DDBJ databases">
        <authorList>
            <person name="Gomez-Valero L."/>
        </authorList>
    </citation>
    <scope>NUCLEOTIDE SEQUENCE [LARGE SCALE GENOMIC DNA]</scope>
    <source>
        <strain evidence="3">ATCC700992</strain>
    </source>
</reference>
<dbReference type="STRING" id="1212491.LFA_3000"/>
<evidence type="ECO:0000313" key="3">
    <source>
        <dbReference type="Proteomes" id="UP000032430"/>
    </source>
</evidence>
<dbReference type="HOGENOM" id="CLU_131462_2_3_6"/>
<feature type="transmembrane region" description="Helical" evidence="1">
    <location>
        <begin position="80"/>
        <end position="100"/>
    </location>
</feature>
<dbReference type="InterPro" id="IPR037185">
    <property type="entry name" value="EmrE-like"/>
</dbReference>
<organism evidence="2 3">
    <name type="scientific">Legionella fallonii LLAP-10</name>
    <dbReference type="NCBI Taxonomy" id="1212491"/>
    <lineage>
        <taxon>Bacteria</taxon>
        <taxon>Pseudomonadati</taxon>
        <taxon>Pseudomonadota</taxon>
        <taxon>Gammaproteobacteria</taxon>
        <taxon>Legionellales</taxon>
        <taxon>Legionellaceae</taxon>
        <taxon>Legionella</taxon>
    </lineage>
</organism>
<dbReference type="RefSeq" id="WP_084602191.1">
    <property type="nucleotide sequence ID" value="NZ_LN614827.1"/>
</dbReference>
<dbReference type="EMBL" id="LN614827">
    <property type="protein sequence ID" value="CEG58349.1"/>
    <property type="molecule type" value="Genomic_DNA"/>
</dbReference>
<protein>
    <submittedName>
        <fullName evidence="2">EamA-like transporter family</fullName>
    </submittedName>
</protein>
<gene>
    <name evidence="2" type="ORF">LFA_3000</name>
</gene>
<sequence length="124" mass="14023">MLILIKYTTIFATIVFTVYGQLILKWRIANYGPLLETTVEKIKFLSFLFFAPFILSSFIAAILASLAWTITMTKLDLGQAYSFMSLNFVLVMILSAWLLYEPITLPKVERVALIMAGTFVIARG</sequence>
<proteinExistence type="predicted"/>
<keyword evidence="1" id="KW-0812">Transmembrane</keyword>
<feature type="transmembrane region" description="Helical" evidence="1">
    <location>
        <begin position="7"/>
        <end position="24"/>
    </location>
</feature>
<dbReference type="Gene3D" id="1.10.3730.20">
    <property type="match status" value="1"/>
</dbReference>
<accession>A0A098G8N3</accession>
<evidence type="ECO:0000313" key="2">
    <source>
        <dbReference type="EMBL" id="CEG58349.1"/>
    </source>
</evidence>
<name>A0A098G8N3_9GAMM</name>
<dbReference type="AlphaFoldDB" id="A0A098G8N3"/>
<keyword evidence="3" id="KW-1185">Reference proteome</keyword>
<dbReference type="SUPFAM" id="SSF103481">
    <property type="entry name" value="Multidrug resistance efflux transporter EmrE"/>
    <property type="match status" value="1"/>
</dbReference>